<organism evidence="1 2">
    <name type="scientific">Schistosoma mattheei</name>
    <dbReference type="NCBI Taxonomy" id="31246"/>
    <lineage>
        <taxon>Eukaryota</taxon>
        <taxon>Metazoa</taxon>
        <taxon>Spiralia</taxon>
        <taxon>Lophotrochozoa</taxon>
        <taxon>Platyhelminthes</taxon>
        <taxon>Trematoda</taxon>
        <taxon>Digenea</taxon>
        <taxon>Strigeidida</taxon>
        <taxon>Schistosomatoidea</taxon>
        <taxon>Schistosomatidae</taxon>
        <taxon>Schistosoma</taxon>
    </lineage>
</organism>
<dbReference type="AlphaFoldDB" id="A0A183NQG4"/>
<sequence>MKTYCILLSSFMNRDFRYGGMSSHMILHFSHRHSRFIKFTHFR</sequence>
<evidence type="ECO:0000313" key="1">
    <source>
        <dbReference type="EMBL" id="VDP05725.1"/>
    </source>
</evidence>
<name>A0A183NQG4_9TREM</name>
<dbReference type="Proteomes" id="UP000269396">
    <property type="component" value="Unassembled WGS sequence"/>
</dbReference>
<gene>
    <name evidence="1" type="ORF">SMTD_LOCUS4350</name>
</gene>
<accession>A0A183NQG4</accession>
<reference evidence="1 2" key="1">
    <citation type="submission" date="2018-11" db="EMBL/GenBank/DDBJ databases">
        <authorList>
            <consortium name="Pathogen Informatics"/>
        </authorList>
    </citation>
    <scope>NUCLEOTIDE SEQUENCE [LARGE SCALE GENOMIC DNA]</scope>
    <source>
        <strain>Denwood</strain>
        <strain evidence="2">Zambia</strain>
    </source>
</reference>
<protein>
    <submittedName>
        <fullName evidence="1">Uncharacterized protein</fullName>
    </submittedName>
</protein>
<keyword evidence="2" id="KW-1185">Reference proteome</keyword>
<dbReference type="EMBL" id="UZAL01011769">
    <property type="protein sequence ID" value="VDP05725.1"/>
    <property type="molecule type" value="Genomic_DNA"/>
</dbReference>
<proteinExistence type="predicted"/>
<evidence type="ECO:0000313" key="2">
    <source>
        <dbReference type="Proteomes" id="UP000269396"/>
    </source>
</evidence>